<dbReference type="PIRSF" id="PIRSF038074">
    <property type="entry name" value="Peroxisome_assembly_p12"/>
    <property type="match status" value="1"/>
</dbReference>
<protein>
    <recommendedName>
        <fullName evidence="4 15">Peroxisome assembly protein 12</fullName>
    </recommendedName>
    <alternativeName>
        <fullName evidence="14 15">Peroxin-12</fullName>
    </alternativeName>
</protein>
<keyword evidence="12 15" id="KW-0472">Membrane</keyword>
<evidence type="ECO:0000313" key="18">
    <source>
        <dbReference type="Proteomes" id="UP000008792"/>
    </source>
</evidence>
<evidence type="ECO:0000313" key="17">
    <source>
        <dbReference type="EMBL" id="KRF81986.1"/>
    </source>
</evidence>
<evidence type="ECO:0000256" key="3">
    <source>
        <dbReference type="ARBA" id="ARBA00008704"/>
    </source>
</evidence>
<keyword evidence="5" id="KW-0813">Transport</keyword>
<dbReference type="Pfam" id="PF04757">
    <property type="entry name" value="Pex2_Pex12"/>
    <property type="match status" value="1"/>
</dbReference>
<keyword evidence="11" id="KW-1133">Transmembrane helix</keyword>
<organism evidence="17 18">
    <name type="scientific">Drosophila virilis</name>
    <name type="common">Fruit fly</name>
    <dbReference type="NCBI Taxonomy" id="7244"/>
    <lineage>
        <taxon>Eukaryota</taxon>
        <taxon>Metazoa</taxon>
        <taxon>Ecdysozoa</taxon>
        <taxon>Arthropoda</taxon>
        <taxon>Hexapoda</taxon>
        <taxon>Insecta</taxon>
        <taxon>Pterygota</taxon>
        <taxon>Neoptera</taxon>
        <taxon>Endopterygota</taxon>
        <taxon>Diptera</taxon>
        <taxon>Brachycera</taxon>
        <taxon>Muscomorpha</taxon>
        <taxon>Ephydroidea</taxon>
        <taxon>Drosophilidae</taxon>
        <taxon>Drosophila</taxon>
    </lineage>
</organism>
<dbReference type="InterPro" id="IPR013083">
    <property type="entry name" value="Znf_RING/FYVE/PHD"/>
</dbReference>
<evidence type="ECO:0000256" key="8">
    <source>
        <dbReference type="ARBA" id="ARBA00022771"/>
    </source>
</evidence>
<evidence type="ECO:0000256" key="6">
    <source>
        <dbReference type="ARBA" id="ARBA00022692"/>
    </source>
</evidence>
<dbReference type="STRING" id="7244.A0A0Q9WC01"/>
<keyword evidence="9" id="KW-0862">Zinc</keyword>
<dbReference type="Proteomes" id="UP000008792">
    <property type="component" value="Unassembled WGS sequence"/>
</dbReference>
<comment type="function">
    <text evidence="15">Component of a retrotranslocation channel required for peroxisome organization by mediating export of the PEX5 receptor from peroxisomes to the cytosol, thereby promoting PEX5 recycling.</text>
</comment>
<keyword evidence="8" id="KW-0863">Zinc-finger</keyword>
<accession>A0A0Q9WC01</accession>
<dbReference type="GO" id="GO:0004842">
    <property type="term" value="F:ubiquitin-protein transferase activity"/>
    <property type="evidence" value="ECO:0007669"/>
    <property type="project" value="TreeGrafter"/>
</dbReference>
<feature type="domain" description="Pex N-terminal" evidence="16">
    <location>
        <begin position="24"/>
        <end position="208"/>
    </location>
</feature>
<evidence type="ECO:0000256" key="9">
    <source>
        <dbReference type="ARBA" id="ARBA00022833"/>
    </source>
</evidence>
<dbReference type="GO" id="GO:0005778">
    <property type="term" value="C:peroxisomal membrane"/>
    <property type="evidence" value="ECO:0007669"/>
    <property type="project" value="UniProtKB-SubCell"/>
</dbReference>
<comment type="pathway">
    <text evidence="2">Protein modification; protein ubiquitination.</text>
</comment>
<evidence type="ECO:0000256" key="2">
    <source>
        <dbReference type="ARBA" id="ARBA00004906"/>
    </source>
</evidence>
<evidence type="ECO:0000256" key="14">
    <source>
        <dbReference type="ARBA" id="ARBA00029692"/>
    </source>
</evidence>
<dbReference type="Gene3D" id="3.30.40.10">
    <property type="entry name" value="Zinc/RING finger domain, C3HC4 (zinc finger)"/>
    <property type="match status" value="1"/>
</dbReference>
<dbReference type="InParanoid" id="A0A0Q9WC01"/>
<keyword evidence="13 15" id="KW-0576">Peroxisome</keyword>
<comment type="subcellular location">
    <subcellularLocation>
        <location evidence="1">Peroxisome membrane</location>
        <topology evidence="1">Multi-pass membrane protein</topology>
    </subcellularLocation>
</comment>
<proteinExistence type="inferred from homology"/>
<comment type="similarity">
    <text evidence="3 15">Belongs to the pex2/pex10/pex12 family.</text>
</comment>
<dbReference type="GO" id="GO:0016558">
    <property type="term" value="P:protein import into peroxisome matrix"/>
    <property type="evidence" value="ECO:0007669"/>
    <property type="project" value="UniProtKB-UniRule"/>
</dbReference>
<evidence type="ECO:0000256" key="15">
    <source>
        <dbReference type="PIRNR" id="PIRNR038074"/>
    </source>
</evidence>
<keyword evidence="10" id="KW-0653">Protein transport</keyword>
<evidence type="ECO:0000256" key="4">
    <source>
        <dbReference type="ARBA" id="ARBA00018980"/>
    </source>
</evidence>
<dbReference type="PANTHER" id="PTHR12888">
    <property type="entry name" value="PEROXISOME ASSEMBLY PROTEIN 12 PEROXIN-12"/>
    <property type="match status" value="1"/>
</dbReference>
<keyword evidence="7" id="KW-0479">Metal-binding</keyword>
<evidence type="ECO:0000256" key="7">
    <source>
        <dbReference type="ARBA" id="ARBA00022723"/>
    </source>
</evidence>
<evidence type="ECO:0000259" key="16">
    <source>
        <dbReference type="Pfam" id="PF04757"/>
    </source>
</evidence>
<evidence type="ECO:0000256" key="1">
    <source>
        <dbReference type="ARBA" id="ARBA00004585"/>
    </source>
</evidence>
<dbReference type="GO" id="GO:0008270">
    <property type="term" value="F:zinc ion binding"/>
    <property type="evidence" value="ECO:0007669"/>
    <property type="project" value="UniProtKB-KW"/>
</dbReference>
<gene>
    <name evidence="17" type="primary">Dvir\GJ17796</name>
    <name evidence="17" type="ORF">Dvir_GJ17796</name>
</gene>
<dbReference type="CDD" id="cd16451">
    <property type="entry name" value="mRING_PEX12"/>
    <property type="match status" value="1"/>
</dbReference>
<dbReference type="GO" id="GO:0006513">
    <property type="term" value="P:protein monoubiquitination"/>
    <property type="evidence" value="ECO:0007669"/>
    <property type="project" value="TreeGrafter"/>
</dbReference>
<dbReference type="InterPro" id="IPR006845">
    <property type="entry name" value="Pex_N"/>
</dbReference>
<dbReference type="OrthoDB" id="107372at2759"/>
<evidence type="ECO:0000256" key="10">
    <source>
        <dbReference type="ARBA" id="ARBA00022927"/>
    </source>
</evidence>
<dbReference type="FunCoup" id="A0A0Q9WC01">
    <property type="interactions" value="1476"/>
</dbReference>
<dbReference type="GO" id="GO:1990429">
    <property type="term" value="C:peroxisomal importomer complex"/>
    <property type="evidence" value="ECO:0007669"/>
    <property type="project" value="TreeGrafter"/>
</dbReference>
<evidence type="ECO:0000256" key="13">
    <source>
        <dbReference type="ARBA" id="ARBA00023140"/>
    </source>
</evidence>
<evidence type="ECO:0000256" key="11">
    <source>
        <dbReference type="ARBA" id="ARBA00022989"/>
    </source>
</evidence>
<keyword evidence="18" id="KW-1185">Reference proteome</keyword>
<name>A0A0Q9WC01_DROVI</name>
<dbReference type="SUPFAM" id="SSF57850">
    <property type="entry name" value="RING/U-box"/>
    <property type="match status" value="1"/>
</dbReference>
<dbReference type="InterPro" id="IPR017375">
    <property type="entry name" value="PEX12"/>
</dbReference>
<reference evidence="17 18" key="1">
    <citation type="journal article" date="2007" name="Nature">
        <title>Evolution of genes and genomes on the Drosophila phylogeny.</title>
        <authorList>
            <consortium name="Drosophila 12 Genomes Consortium"/>
            <person name="Clark A.G."/>
            <person name="Eisen M.B."/>
            <person name="Smith D.R."/>
            <person name="Bergman C.M."/>
            <person name="Oliver B."/>
            <person name="Markow T.A."/>
            <person name="Kaufman T.C."/>
            <person name="Kellis M."/>
            <person name="Gelbart W."/>
            <person name="Iyer V.N."/>
            <person name="Pollard D.A."/>
            <person name="Sackton T.B."/>
            <person name="Larracuente A.M."/>
            <person name="Singh N.D."/>
            <person name="Abad J.P."/>
            <person name="Abt D.N."/>
            <person name="Adryan B."/>
            <person name="Aguade M."/>
            <person name="Akashi H."/>
            <person name="Anderson W.W."/>
            <person name="Aquadro C.F."/>
            <person name="Ardell D.H."/>
            <person name="Arguello R."/>
            <person name="Artieri C.G."/>
            <person name="Barbash D.A."/>
            <person name="Barker D."/>
            <person name="Barsanti P."/>
            <person name="Batterham P."/>
            <person name="Batzoglou S."/>
            <person name="Begun D."/>
            <person name="Bhutkar A."/>
            <person name="Blanco E."/>
            <person name="Bosak S.A."/>
            <person name="Bradley R.K."/>
            <person name="Brand A.D."/>
            <person name="Brent M.R."/>
            <person name="Brooks A.N."/>
            <person name="Brown R.H."/>
            <person name="Butlin R.K."/>
            <person name="Caggese C."/>
            <person name="Calvi B.R."/>
            <person name="Bernardo de Carvalho A."/>
            <person name="Caspi A."/>
            <person name="Castrezana S."/>
            <person name="Celniker S.E."/>
            <person name="Chang J.L."/>
            <person name="Chapple C."/>
            <person name="Chatterji S."/>
            <person name="Chinwalla A."/>
            <person name="Civetta A."/>
            <person name="Clifton S.W."/>
            <person name="Comeron J.M."/>
            <person name="Costello J.C."/>
            <person name="Coyne J.A."/>
            <person name="Daub J."/>
            <person name="David R.G."/>
            <person name="Delcher A.L."/>
            <person name="Delehaunty K."/>
            <person name="Do C.B."/>
            <person name="Ebling H."/>
            <person name="Edwards K."/>
            <person name="Eickbush T."/>
            <person name="Evans J.D."/>
            <person name="Filipski A."/>
            <person name="Findeiss S."/>
            <person name="Freyhult E."/>
            <person name="Fulton L."/>
            <person name="Fulton R."/>
            <person name="Garcia A.C."/>
            <person name="Gardiner A."/>
            <person name="Garfield D.A."/>
            <person name="Garvin B.E."/>
            <person name="Gibson G."/>
            <person name="Gilbert D."/>
            <person name="Gnerre S."/>
            <person name="Godfrey J."/>
            <person name="Good R."/>
            <person name="Gotea V."/>
            <person name="Gravely B."/>
            <person name="Greenberg A.J."/>
            <person name="Griffiths-Jones S."/>
            <person name="Gross S."/>
            <person name="Guigo R."/>
            <person name="Gustafson E.A."/>
            <person name="Haerty W."/>
            <person name="Hahn M.W."/>
            <person name="Halligan D.L."/>
            <person name="Halpern A.L."/>
            <person name="Halter G.M."/>
            <person name="Han M.V."/>
            <person name="Heger A."/>
            <person name="Hillier L."/>
            <person name="Hinrichs A.S."/>
            <person name="Holmes I."/>
            <person name="Hoskins R.A."/>
            <person name="Hubisz M.J."/>
            <person name="Hultmark D."/>
            <person name="Huntley M.A."/>
            <person name="Jaffe D.B."/>
            <person name="Jagadeeshan S."/>
            <person name="Jeck W.R."/>
            <person name="Johnson J."/>
            <person name="Jones C.D."/>
            <person name="Jordan W.C."/>
            <person name="Karpen G.H."/>
            <person name="Kataoka E."/>
            <person name="Keightley P.D."/>
            <person name="Kheradpour P."/>
            <person name="Kirkness E.F."/>
            <person name="Koerich L.B."/>
            <person name="Kristiansen K."/>
            <person name="Kudrna D."/>
            <person name="Kulathinal R.J."/>
            <person name="Kumar S."/>
            <person name="Kwok R."/>
            <person name="Lander E."/>
            <person name="Langley C.H."/>
            <person name="Lapoint R."/>
            <person name="Lazzaro B.P."/>
            <person name="Lee S.J."/>
            <person name="Levesque L."/>
            <person name="Li R."/>
            <person name="Lin C.F."/>
            <person name="Lin M.F."/>
            <person name="Lindblad-Toh K."/>
            <person name="Llopart A."/>
            <person name="Long M."/>
            <person name="Low L."/>
            <person name="Lozovsky E."/>
            <person name="Lu J."/>
            <person name="Luo M."/>
            <person name="Machado C.A."/>
            <person name="Makalowski W."/>
            <person name="Marzo M."/>
            <person name="Matsuda M."/>
            <person name="Matzkin L."/>
            <person name="McAllister B."/>
            <person name="McBride C.S."/>
            <person name="McKernan B."/>
            <person name="McKernan K."/>
            <person name="Mendez-Lago M."/>
            <person name="Minx P."/>
            <person name="Mollenhauer M.U."/>
            <person name="Montooth K."/>
            <person name="Mount S.M."/>
            <person name="Mu X."/>
            <person name="Myers E."/>
            <person name="Negre B."/>
            <person name="Newfeld S."/>
            <person name="Nielsen R."/>
            <person name="Noor M.A."/>
            <person name="O'Grady P."/>
            <person name="Pachter L."/>
            <person name="Papaceit M."/>
            <person name="Parisi M.J."/>
            <person name="Parisi M."/>
            <person name="Parts L."/>
            <person name="Pedersen J.S."/>
            <person name="Pesole G."/>
            <person name="Phillippy A.M."/>
            <person name="Ponting C.P."/>
            <person name="Pop M."/>
            <person name="Porcelli D."/>
            <person name="Powell J.R."/>
            <person name="Prohaska S."/>
            <person name="Pruitt K."/>
            <person name="Puig M."/>
            <person name="Quesneville H."/>
            <person name="Ram K.R."/>
            <person name="Rand D."/>
            <person name="Rasmussen M.D."/>
            <person name="Reed L.K."/>
            <person name="Reenan R."/>
            <person name="Reily A."/>
            <person name="Remington K.A."/>
            <person name="Rieger T.T."/>
            <person name="Ritchie M.G."/>
            <person name="Robin C."/>
            <person name="Rogers Y.H."/>
            <person name="Rohde C."/>
            <person name="Rozas J."/>
            <person name="Rubenfield M.J."/>
            <person name="Ruiz A."/>
            <person name="Russo S."/>
            <person name="Salzberg S.L."/>
            <person name="Sanchez-Gracia A."/>
            <person name="Saranga D.J."/>
            <person name="Sato H."/>
            <person name="Schaeffer S.W."/>
            <person name="Schatz M.C."/>
            <person name="Schlenke T."/>
            <person name="Schwartz R."/>
            <person name="Segarra C."/>
            <person name="Singh R.S."/>
            <person name="Sirot L."/>
            <person name="Sirota M."/>
            <person name="Sisneros N.B."/>
            <person name="Smith C.D."/>
            <person name="Smith T.F."/>
            <person name="Spieth J."/>
            <person name="Stage D.E."/>
            <person name="Stark A."/>
            <person name="Stephan W."/>
            <person name="Strausberg R.L."/>
            <person name="Strempel S."/>
            <person name="Sturgill D."/>
            <person name="Sutton G."/>
            <person name="Sutton G.G."/>
            <person name="Tao W."/>
            <person name="Teichmann S."/>
            <person name="Tobari Y.N."/>
            <person name="Tomimura Y."/>
            <person name="Tsolas J.M."/>
            <person name="Valente V.L."/>
            <person name="Venter E."/>
            <person name="Venter J.C."/>
            <person name="Vicario S."/>
            <person name="Vieira F.G."/>
            <person name="Vilella A.J."/>
            <person name="Villasante A."/>
            <person name="Walenz B."/>
            <person name="Wang J."/>
            <person name="Wasserman M."/>
            <person name="Watts T."/>
            <person name="Wilson D."/>
            <person name="Wilson R.K."/>
            <person name="Wing R.A."/>
            <person name="Wolfner M.F."/>
            <person name="Wong A."/>
            <person name="Wong G.K."/>
            <person name="Wu C.I."/>
            <person name="Wu G."/>
            <person name="Yamamoto D."/>
            <person name="Yang H.P."/>
            <person name="Yang S.P."/>
            <person name="Yorke J.A."/>
            <person name="Yoshida K."/>
            <person name="Zdobnov E."/>
            <person name="Zhang P."/>
            <person name="Zhang Y."/>
            <person name="Zimin A.V."/>
            <person name="Baldwin J."/>
            <person name="Abdouelleil A."/>
            <person name="Abdulkadir J."/>
            <person name="Abebe A."/>
            <person name="Abera B."/>
            <person name="Abreu J."/>
            <person name="Acer S.C."/>
            <person name="Aftuck L."/>
            <person name="Alexander A."/>
            <person name="An P."/>
            <person name="Anderson E."/>
            <person name="Anderson S."/>
            <person name="Arachi H."/>
            <person name="Azer M."/>
            <person name="Bachantsang P."/>
            <person name="Barry A."/>
            <person name="Bayul T."/>
            <person name="Berlin A."/>
            <person name="Bessette D."/>
            <person name="Bloom T."/>
            <person name="Blye J."/>
            <person name="Boguslavskiy L."/>
            <person name="Bonnet C."/>
            <person name="Boukhgalter B."/>
            <person name="Bourzgui I."/>
            <person name="Brown A."/>
            <person name="Cahill P."/>
            <person name="Channer S."/>
            <person name="Cheshatsang Y."/>
            <person name="Chuda L."/>
            <person name="Citroen M."/>
            <person name="Collymore A."/>
            <person name="Cooke P."/>
            <person name="Costello M."/>
            <person name="D'Aco K."/>
            <person name="Daza R."/>
            <person name="De Haan G."/>
            <person name="DeGray S."/>
            <person name="DeMaso C."/>
            <person name="Dhargay N."/>
            <person name="Dooley K."/>
            <person name="Dooley E."/>
            <person name="Doricent M."/>
            <person name="Dorje P."/>
            <person name="Dorjee K."/>
            <person name="Dupes A."/>
            <person name="Elong R."/>
            <person name="Falk J."/>
            <person name="Farina A."/>
            <person name="Faro S."/>
            <person name="Ferguson D."/>
            <person name="Fisher S."/>
            <person name="Foley C.D."/>
            <person name="Franke A."/>
            <person name="Friedrich D."/>
            <person name="Gadbois L."/>
            <person name="Gearin G."/>
            <person name="Gearin C.R."/>
            <person name="Giannoukos G."/>
            <person name="Goode T."/>
            <person name="Graham J."/>
            <person name="Grandbois E."/>
            <person name="Grewal S."/>
            <person name="Gyaltsen K."/>
            <person name="Hafez N."/>
            <person name="Hagos B."/>
            <person name="Hall J."/>
            <person name="Henson C."/>
            <person name="Hollinger A."/>
            <person name="Honan T."/>
            <person name="Huard M.D."/>
            <person name="Hughes L."/>
            <person name="Hurhula B."/>
            <person name="Husby M.E."/>
            <person name="Kamat A."/>
            <person name="Kanga B."/>
            <person name="Kashin S."/>
            <person name="Khazanovich D."/>
            <person name="Kisner P."/>
            <person name="Lance K."/>
            <person name="Lara M."/>
            <person name="Lee W."/>
            <person name="Lennon N."/>
            <person name="Letendre F."/>
            <person name="LeVine R."/>
            <person name="Lipovsky A."/>
            <person name="Liu X."/>
            <person name="Liu J."/>
            <person name="Liu S."/>
            <person name="Lokyitsang T."/>
            <person name="Lokyitsang Y."/>
            <person name="Lubonja R."/>
            <person name="Lui A."/>
            <person name="MacDonald P."/>
            <person name="Magnisalis V."/>
            <person name="Maru K."/>
            <person name="Matthews C."/>
            <person name="McCusker W."/>
            <person name="McDonough S."/>
            <person name="Mehta T."/>
            <person name="Meldrim J."/>
            <person name="Meneus L."/>
            <person name="Mihai O."/>
            <person name="Mihalev A."/>
            <person name="Mihova T."/>
            <person name="Mittelman R."/>
            <person name="Mlenga V."/>
            <person name="Montmayeur A."/>
            <person name="Mulrain L."/>
            <person name="Navidi A."/>
            <person name="Naylor J."/>
            <person name="Negash T."/>
            <person name="Nguyen T."/>
            <person name="Nguyen N."/>
            <person name="Nicol R."/>
            <person name="Norbu C."/>
            <person name="Norbu N."/>
            <person name="Novod N."/>
            <person name="O'Neill B."/>
            <person name="Osman S."/>
            <person name="Markiewicz E."/>
            <person name="Oyono O.L."/>
            <person name="Patti C."/>
            <person name="Phunkhang P."/>
            <person name="Pierre F."/>
            <person name="Priest M."/>
            <person name="Raghuraman S."/>
            <person name="Rege F."/>
            <person name="Reyes R."/>
            <person name="Rise C."/>
            <person name="Rogov P."/>
            <person name="Ross K."/>
            <person name="Ryan E."/>
            <person name="Settipalli S."/>
            <person name="Shea T."/>
            <person name="Sherpa N."/>
            <person name="Shi L."/>
            <person name="Shih D."/>
            <person name="Sparrow T."/>
            <person name="Spaulding J."/>
            <person name="Stalker J."/>
            <person name="Stange-Thomann N."/>
            <person name="Stavropoulos S."/>
            <person name="Stone C."/>
            <person name="Strader C."/>
            <person name="Tesfaye S."/>
            <person name="Thomson T."/>
            <person name="Thoulutsang Y."/>
            <person name="Thoulutsang D."/>
            <person name="Topham K."/>
            <person name="Topping I."/>
            <person name="Tsamla T."/>
            <person name="Vassiliev H."/>
            <person name="Vo A."/>
            <person name="Wangchuk T."/>
            <person name="Wangdi T."/>
            <person name="Weiand M."/>
            <person name="Wilkinson J."/>
            <person name="Wilson A."/>
            <person name="Yadav S."/>
            <person name="Young G."/>
            <person name="Yu Q."/>
            <person name="Zembek L."/>
            <person name="Zhong D."/>
            <person name="Zimmer A."/>
            <person name="Zwirko Z."/>
            <person name="Jaffe D.B."/>
            <person name="Alvarez P."/>
            <person name="Brockman W."/>
            <person name="Butler J."/>
            <person name="Chin C."/>
            <person name="Gnerre S."/>
            <person name="Grabherr M."/>
            <person name="Kleber M."/>
            <person name="Mauceli E."/>
            <person name="MacCallum I."/>
        </authorList>
    </citation>
    <scope>NUCLEOTIDE SEQUENCE [LARGE SCALE GENOMIC DNA]</scope>
    <source>
        <strain evidence="18">Tucson 15010-1051.87</strain>
    </source>
</reference>
<dbReference type="AlphaFoldDB" id="A0A0Q9WC01"/>
<sequence>MAEAANVRQNLQNVPSIFEISAAETLDNLIYPALSKVFDYFGLRLDFKLWGNIRVREELSPLITWILQYLYLRKRASSFGESFYGLQRTASSTGELLTRRQQFSSATLLTLLPYVERKLRARSAQHEDTYAWESQLINLFHVYNASKAVHTFLYLIKYASSHSPLFRALRLTLRYPSEPPQEDKWTYLFLKLLEVLAFFLQFIQWWYSNDQRRKLGGTLQNPEPLPERELPQELRETLPKSGECPVCLLPLQTPTACAVSGYVYCWKCIVMHLKEKGTCPVTSYPITIEDLTFSSKTIRRLPNSNQN</sequence>
<dbReference type="EMBL" id="CH940649">
    <property type="protein sequence ID" value="KRF81986.1"/>
    <property type="molecule type" value="Genomic_DNA"/>
</dbReference>
<dbReference type="PANTHER" id="PTHR12888:SF0">
    <property type="entry name" value="PEROXISOME ASSEMBLY PROTEIN 12"/>
    <property type="match status" value="1"/>
</dbReference>
<evidence type="ECO:0000256" key="5">
    <source>
        <dbReference type="ARBA" id="ARBA00022448"/>
    </source>
</evidence>
<keyword evidence="6" id="KW-0812">Transmembrane</keyword>
<evidence type="ECO:0000256" key="12">
    <source>
        <dbReference type="ARBA" id="ARBA00023136"/>
    </source>
</evidence>